<comment type="caution">
    <text evidence="2">The sequence shown here is derived from an EMBL/GenBank/DDBJ whole genome shotgun (WGS) entry which is preliminary data.</text>
</comment>
<dbReference type="EMBL" id="JANBPY010001861">
    <property type="protein sequence ID" value="KAJ1957950.1"/>
    <property type="molecule type" value="Genomic_DNA"/>
</dbReference>
<feature type="non-terminal residue" evidence="2">
    <location>
        <position position="159"/>
    </location>
</feature>
<feature type="region of interest" description="Disordered" evidence="1">
    <location>
        <begin position="1"/>
        <end position="20"/>
    </location>
</feature>
<evidence type="ECO:0000313" key="3">
    <source>
        <dbReference type="Proteomes" id="UP001150925"/>
    </source>
</evidence>
<sequence length="159" mass="18277">RLVETIEKPSHKHTYQNSEDTTISEIARKKRAATQGKQKKRTQKLSLPIVSKETYPRIADQVTAAEELFELQRRLELPGKDFSQGNEFISGNRFSEKVNDAFRQYNVREGISPDVAIENLSEAQTKMRSTLHDFTRNPHTFNEISRPPLIIPSKGRIAR</sequence>
<reference evidence="2" key="1">
    <citation type="submission" date="2022-07" db="EMBL/GenBank/DDBJ databases">
        <title>Phylogenomic reconstructions and comparative analyses of Kickxellomycotina fungi.</title>
        <authorList>
            <person name="Reynolds N.K."/>
            <person name="Stajich J.E."/>
            <person name="Barry K."/>
            <person name="Grigoriev I.V."/>
            <person name="Crous P."/>
            <person name="Smith M.E."/>
        </authorList>
    </citation>
    <scope>NUCLEOTIDE SEQUENCE</scope>
    <source>
        <strain evidence="2">RSA 1196</strain>
    </source>
</reference>
<gene>
    <name evidence="2" type="ORF">IWQ62_004983</name>
</gene>
<keyword evidence="3" id="KW-1185">Reference proteome</keyword>
<feature type="non-terminal residue" evidence="2">
    <location>
        <position position="1"/>
    </location>
</feature>
<proteinExistence type="predicted"/>
<dbReference type="Proteomes" id="UP001150925">
    <property type="component" value="Unassembled WGS sequence"/>
</dbReference>
<evidence type="ECO:0000313" key="2">
    <source>
        <dbReference type="EMBL" id="KAJ1957950.1"/>
    </source>
</evidence>
<name>A0A9W8E1G8_9FUNG</name>
<dbReference type="AlphaFoldDB" id="A0A9W8E1G8"/>
<organism evidence="2 3">
    <name type="scientific">Dispira parvispora</name>
    <dbReference type="NCBI Taxonomy" id="1520584"/>
    <lineage>
        <taxon>Eukaryota</taxon>
        <taxon>Fungi</taxon>
        <taxon>Fungi incertae sedis</taxon>
        <taxon>Zoopagomycota</taxon>
        <taxon>Kickxellomycotina</taxon>
        <taxon>Dimargaritomycetes</taxon>
        <taxon>Dimargaritales</taxon>
        <taxon>Dimargaritaceae</taxon>
        <taxon>Dispira</taxon>
    </lineage>
</organism>
<accession>A0A9W8E1G8</accession>
<protein>
    <submittedName>
        <fullName evidence="2">Uncharacterized protein</fullName>
    </submittedName>
</protein>
<evidence type="ECO:0000256" key="1">
    <source>
        <dbReference type="SAM" id="MobiDB-lite"/>
    </source>
</evidence>